<feature type="domain" description="B30.2/SPRY" evidence="1">
    <location>
        <begin position="507"/>
        <end position="694"/>
    </location>
</feature>
<name>A0A879R3W8_9CAUD</name>
<dbReference type="Gene3D" id="2.60.120.200">
    <property type="match status" value="2"/>
</dbReference>
<keyword evidence="3" id="KW-1185">Reference proteome</keyword>
<dbReference type="GeneID" id="77946523"/>
<sequence length="1084" mass="116674">MASEILRRNPTSTGNRRVFTWAGWVKINKLSTLANCIWYAASSGSSEFQISLVSSTGALNVYDYAPSAYQYQYITSRLLRDFSNWFHLVVAVDTTQFREDDRFKIYINGALYNGTYSTETTIGGINHQTRMNTPGEINYIGQNVAGGSNYDGNCELSDMFMVDGQALTPDVFGFYKQGKGYISVGSTQATDFRPGQWVPKTPRVIKTEINRRGGFGVNGFYLPMNDSRNFGADFHGDPNSIITLNEKLPQPRVGVATTASVGLGYTDALRADPYAANLVLALPFVSGGLSSGFGDYAPSIKGSGSAKTITNTNASIASTASYYGSAASFNGTSSILTIPNNSDFYFNGQFTIECWVNWNGTSTYYQNFIGCNKQSLPFNNNAAFFRVWGTSAPDSTIRSRIGIGNPTYDGSGSTFSGVALPTNQLIHVSATRDFSNTTRVFMNGVCVGIKTNDTSIYDFSLEGTAIGQGPWDGAQGYYSGYLQDLRVYKGVAKYTGGFDVPRPYTPVGIATWRAVPDTNANNFATLNPLYPVISGSNSTYTNGNLTVSDATSNGSQVSATIGVSTGKWYYEALAGNVSGGSHLIGIRPAEWFTFNPQNRTSYRSDGSVYNDAGGTAQSGTSYSSSDIIGVAIDMNTRKLWFSKNGSFVYSGNPSAGTNEAVSFASTYIHYAPAAMFDNVAGTQTWDTNFGQNPTFSGNTTAGTFTDSNGKGLFKYQPPSGFLALCEDNLPTPAISDPGKHFKTVLYTGDGNSGRSIVGVGFTPDLVWIKNRNSTTWHIINDSVRGPNRALYSNQTYSENQTGSNPVLGSVLSFNSDGFSLAVDPDSNANNGWNNNGSPIVAWCWRAGAGTTSTNTNGSVTSVVSVNQDAGFSIVSYTGNGVSNATVGHGLTKTPKMIILKSRTNGFYYWRVYHSSLTSGYSLFLNATDAQTQFATNAGYISSVSNTFTLTQSGANVLDAVNKLNDLYIAYCWAEIEGFSKFGSYSANFSADGPFCYCGFRPAFVIIKRTDSTGSWVLKDSSRNSANPADLSILAQTSDTEFSNNSPIDFLSNGFKLRSTSLNDSGATFIFAAWAESPFQTTNSK</sequence>
<accession>A0A879R3W8</accession>
<dbReference type="RefSeq" id="YP_010670328.1">
    <property type="nucleotide sequence ID" value="NC_070963.1"/>
</dbReference>
<dbReference type="InterPro" id="IPR043136">
    <property type="entry name" value="B30.2/SPRY_sf"/>
</dbReference>
<organism evidence="2 3">
    <name type="scientific">Synechococcus phage S-SRM01</name>
    <dbReference type="NCBI Taxonomy" id="2781608"/>
    <lineage>
        <taxon>Viruses</taxon>
        <taxon>Duplodnaviria</taxon>
        <taxon>Heunggongvirae</taxon>
        <taxon>Uroviricota</taxon>
        <taxon>Caudoviricetes</taxon>
        <taxon>Pantevenvirales</taxon>
        <taxon>Kyanoviridae</taxon>
        <taxon>Serangoonvirus</taxon>
        <taxon>Serangoonvirus essarone</taxon>
    </lineage>
</organism>
<dbReference type="Proteomes" id="UP000664915">
    <property type="component" value="Segment"/>
</dbReference>
<dbReference type="InterPro" id="IPR013320">
    <property type="entry name" value="ConA-like_dom_sf"/>
</dbReference>
<dbReference type="SUPFAM" id="SSF49899">
    <property type="entry name" value="Concanavalin A-like lectins/glucanases"/>
    <property type="match status" value="3"/>
</dbReference>
<evidence type="ECO:0000259" key="1">
    <source>
        <dbReference type="PROSITE" id="PS50188"/>
    </source>
</evidence>
<dbReference type="InterPro" id="IPR001870">
    <property type="entry name" value="B30.2/SPRY"/>
</dbReference>
<proteinExistence type="predicted"/>
<dbReference type="KEGG" id="vg:77946523"/>
<dbReference type="Pfam" id="PF24299">
    <property type="entry name" value="DUF7483"/>
    <property type="match status" value="1"/>
</dbReference>
<evidence type="ECO:0000313" key="2">
    <source>
        <dbReference type="EMBL" id="QPX48318.1"/>
    </source>
</evidence>
<protein>
    <recommendedName>
        <fullName evidence="1">B30.2/SPRY domain-containing protein</fullName>
    </recommendedName>
</protein>
<dbReference type="Gene3D" id="2.60.120.920">
    <property type="match status" value="1"/>
</dbReference>
<dbReference type="InterPro" id="IPR055906">
    <property type="entry name" value="DUF7483"/>
</dbReference>
<evidence type="ECO:0000313" key="3">
    <source>
        <dbReference type="Proteomes" id="UP000664915"/>
    </source>
</evidence>
<dbReference type="EMBL" id="MW015081">
    <property type="protein sequence ID" value="QPX48318.1"/>
    <property type="molecule type" value="Genomic_DNA"/>
</dbReference>
<dbReference type="PROSITE" id="PS50188">
    <property type="entry name" value="B302_SPRY"/>
    <property type="match status" value="1"/>
</dbReference>
<reference evidence="2" key="1">
    <citation type="submission" date="2020-09" db="EMBL/GenBank/DDBJ databases">
        <authorList>
            <person name="Zhang D."/>
            <person name="Hatherill J.R."/>
            <person name="Ramirez J.F."/>
            <person name="Edinger B."/>
            <person name="Balarin R."/>
            <person name="Sullivan A."/>
            <person name="Humpal K.M."/>
            <person name="Guseva A."/>
            <person name="Butela K.A."/>
            <person name="Garlena R.A."/>
            <person name="Russell D.A."/>
            <person name="Pope W.H."/>
            <person name="Jacobs-Sera D."/>
            <person name="Hatfull G.F."/>
        </authorList>
    </citation>
    <scope>NUCLEOTIDE SEQUENCE</scope>
</reference>